<comment type="caution">
    <text evidence="1">The sequence shown here is derived from an EMBL/GenBank/DDBJ whole genome shotgun (WGS) entry which is preliminary data.</text>
</comment>
<gene>
    <name evidence="1" type="ORF">I4F81_004614</name>
</gene>
<keyword evidence="2" id="KW-1185">Reference proteome</keyword>
<proteinExistence type="predicted"/>
<reference evidence="1" key="1">
    <citation type="submission" date="2019-11" db="EMBL/GenBank/DDBJ databases">
        <title>Nori genome reveals adaptations in red seaweeds to the harsh intertidal environment.</title>
        <authorList>
            <person name="Wang D."/>
            <person name="Mao Y."/>
        </authorList>
    </citation>
    <scope>NUCLEOTIDE SEQUENCE</scope>
    <source>
        <tissue evidence="1">Gametophyte</tissue>
    </source>
</reference>
<organism evidence="1 2">
    <name type="scientific">Pyropia yezoensis</name>
    <name type="common">Susabi-nori</name>
    <name type="synonym">Porphyra yezoensis</name>
    <dbReference type="NCBI Taxonomy" id="2788"/>
    <lineage>
        <taxon>Eukaryota</taxon>
        <taxon>Rhodophyta</taxon>
        <taxon>Bangiophyceae</taxon>
        <taxon>Bangiales</taxon>
        <taxon>Bangiaceae</taxon>
        <taxon>Pyropia</taxon>
    </lineage>
</organism>
<dbReference type="EMBL" id="CM020618">
    <property type="protein sequence ID" value="KAK1862038.1"/>
    <property type="molecule type" value="Genomic_DNA"/>
</dbReference>
<sequence length="428" mass="45285">MNVLLQRERAVKDTSADVTVPANNVARLMYYLRCVTRSLGVDVLPARLVDFSRWAYLSDTEDDAVYTEAWRFSPDELLDKIIFHDTDGTLCETSSNRFLELSEATSLLAVSGSAVVGGTSRTATRVMIFTTAWLTKFYIHPMRSAAGRLTRLRIRLILHCRHCGGAAASCACTHGCARREWSECTPRRRPAAGTLLSALVEELAGAGLADPTRHCSHCKGLGGGRCGCGVCPRPAGARCVDHCAHCWGLPGACDCKAGCGRLATTACTPRHQAWCDGCAQAGQEIVGDRYKCGGCADVDFCAPCYAADRRHRRHPFIRSSQPGGVGVRLEPREAAPPPPRPAAPPPRPAPRAAPAAAAAAAAAGSRPGFRAGERVVLAGLKAAAMNGAAAVVVDPVAGGGRAEVRLVAGGGHYNIRYENMRGGAVDLD</sequence>
<dbReference type="Proteomes" id="UP000798662">
    <property type="component" value="Chromosome 1"/>
</dbReference>
<name>A0ACC3BWS5_PYRYE</name>
<evidence type="ECO:0000313" key="2">
    <source>
        <dbReference type="Proteomes" id="UP000798662"/>
    </source>
</evidence>
<evidence type="ECO:0000313" key="1">
    <source>
        <dbReference type="EMBL" id="KAK1862038.1"/>
    </source>
</evidence>
<accession>A0ACC3BWS5</accession>
<protein>
    <submittedName>
        <fullName evidence="1">Uncharacterized protein</fullName>
    </submittedName>
</protein>